<dbReference type="InterPro" id="IPR011009">
    <property type="entry name" value="Kinase-like_dom_sf"/>
</dbReference>
<dbReference type="STRING" id="1296121.A0A1A6ACU5"/>
<feature type="compositionally biased region" description="Basic and acidic residues" evidence="1">
    <location>
        <begin position="477"/>
        <end position="486"/>
    </location>
</feature>
<gene>
    <name evidence="2" type="ORF">I303_02106</name>
</gene>
<name>A0A1A6ACU5_9TREE</name>
<feature type="region of interest" description="Disordered" evidence="1">
    <location>
        <begin position="38"/>
        <end position="73"/>
    </location>
</feature>
<feature type="compositionally biased region" description="Polar residues" evidence="1">
    <location>
        <begin position="46"/>
        <end position="65"/>
    </location>
</feature>
<reference evidence="2" key="1">
    <citation type="submission" date="2013-07" db="EMBL/GenBank/DDBJ databases">
        <title>The Genome Sequence of Cryptococcus dejecticola CBS10117.</title>
        <authorList>
            <consortium name="The Broad Institute Genome Sequencing Platform"/>
            <person name="Cuomo C."/>
            <person name="Litvintseva A."/>
            <person name="Chen Y."/>
            <person name="Heitman J."/>
            <person name="Sun S."/>
            <person name="Springer D."/>
            <person name="Dromer F."/>
            <person name="Young S.K."/>
            <person name="Zeng Q."/>
            <person name="Gargeya S."/>
            <person name="Fitzgerald M."/>
            <person name="Abouelleil A."/>
            <person name="Alvarado L."/>
            <person name="Berlin A.M."/>
            <person name="Chapman S.B."/>
            <person name="Dewar J."/>
            <person name="Goldberg J."/>
            <person name="Griggs A."/>
            <person name="Gujja S."/>
            <person name="Hansen M."/>
            <person name="Howarth C."/>
            <person name="Imamovic A."/>
            <person name="Larimer J."/>
            <person name="McCowan C."/>
            <person name="Murphy C."/>
            <person name="Pearson M."/>
            <person name="Priest M."/>
            <person name="Roberts A."/>
            <person name="Saif S."/>
            <person name="Shea T."/>
            <person name="Sykes S."/>
            <person name="Wortman J."/>
            <person name="Nusbaum C."/>
            <person name="Birren B."/>
        </authorList>
    </citation>
    <scope>NUCLEOTIDE SEQUENCE [LARGE SCALE GENOMIC DNA]</scope>
    <source>
        <strain evidence="2">CBS 10117</strain>
    </source>
</reference>
<feature type="compositionally biased region" description="Low complexity" evidence="1">
    <location>
        <begin position="467"/>
        <end position="476"/>
    </location>
</feature>
<accession>A0A1A6ACU5</accession>
<feature type="region of interest" description="Disordered" evidence="1">
    <location>
        <begin position="414"/>
        <end position="486"/>
    </location>
</feature>
<sequence length="486" mass="55369">MSFTLQCKPRLTQGRRYFKPGVVFHCHRHNRSTSTVTTVAESTPSLSQSIRASGLSTSIGTPQELSQREPLQPRQLSHRLSRIELGGNTSHRSTSIPSLFDNASRLNKILNPVSEGRSLLPPLSLSAFEADVIEPLGEEPDYPNIVDVACSVITVTKYIGPGYLWDFWLGDHFLYGQVVLKIVDHFDYYCMDKNTWEYIAPEDIIEEAVREEEFYQGPLRDLQGRTIPIFHGTYLSAGGGRFCATILEYAGRAIGPGVVLLSQDFRRVTFHDLTLTSRIPDVSLMSDSVHSDKLYNAYKEIHMRGVAHGDTSSRHVLIDDQERIRIINFRRSAPIDLTDQHEVWQLMNEVVEIRLQIGMENKANCRHVDLPEWYYDKVDDREGFIKSIQPINPKDVVLPDWLVEHKQDLMRRGLYNGDTDSDEDLSNRTRSSWVSDEEEGEHRDLARVQEGNDAEGSHTQDNEENDQQNAEGNNNEGIEKEEKTVD</sequence>
<evidence type="ECO:0000256" key="1">
    <source>
        <dbReference type="SAM" id="MobiDB-lite"/>
    </source>
</evidence>
<evidence type="ECO:0000313" key="2">
    <source>
        <dbReference type="EMBL" id="OBR87892.1"/>
    </source>
</evidence>
<evidence type="ECO:0008006" key="3">
    <source>
        <dbReference type="Google" id="ProtNLM"/>
    </source>
</evidence>
<dbReference type="VEuPathDB" id="FungiDB:I303_02106"/>
<dbReference type="AlphaFoldDB" id="A0A1A6ACU5"/>
<dbReference type="SUPFAM" id="SSF56112">
    <property type="entry name" value="Protein kinase-like (PK-like)"/>
    <property type="match status" value="1"/>
</dbReference>
<protein>
    <recommendedName>
        <fullName evidence="3">Protein kinase domain-containing protein</fullName>
    </recommendedName>
</protein>
<dbReference type="EMBL" id="KI894028">
    <property type="protein sequence ID" value="OBR87892.1"/>
    <property type="molecule type" value="Genomic_DNA"/>
</dbReference>
<dbReference type="OrthoDB" id="3182995at2759"/>
<proteinExistence type="predicted"/>
<organism evidence="2">
    <name type="scientific">Kwoniella dejecticola CBS 10117</name>
    <dbReference type="NCBI Taxonomy" id="1296121"/>
    <lineage>
        <taxon>Eukaryota</taxon>
        <taxon>Fungi</taxon>
        <taxon>Dikarya</taxon>
        <taxon>Basidiomycota</taxon>
        <taxon>Agaricomycotina</taxon>
        <taxon>Tremellomycetes</taxon>
        <taxon>Tremellales</taxon>
        <taxon>Cryptococcaceae</taxon>
        <taxon>Kwoniella</taxon>
    </lineage>
</organism>